<dbReference type="Gene3D" id="3.40.50.300">
    <property type="entry name" value="P-loop containing nucleotide triphosphate hydrolases"/>
    <property type="match status" value="1"/>
</dbReference>
<protein>
    <submittedName>
        <fullName evidence="1">Bifunctional polynucleotide phosphatase/kinase</fullName>
    </submittedName>
</protein>
<evidence type="ECO:0000313" key="1">
    <source>
        <dbReference type="EMBL" id="KAF5399404.1"/>
    </source>
</evidence>
<dbReference type="InterPro" id="IPR006551">
    <property type="entry name" value="Polynucleotide_phosphatase"/>
</dbReference>
<dbReference type="NCBIfam" id="TIGR01662">
    <property type="entry name" value="HAD-SF-IIIA"/>
    <property type="match status" value="1"/>
</dbReference>
<dbReference type="Pfam" id="PF08645">
    <property type="entry name" value="PNK3P"/>
    <property type="match status" value="1"/>
</dbReference>
<reference evidence="1" key="1">
    <citation type="submission" date="2019-05" db="EMBL/GenBank/DDBJ databases">
        <title>Annotation for the trematode Paragonimus heterotremus.</title>
        <authorList>
            <person name="Choi Y.-J."/>
        </authorList>
    </citation>
    <scope>NUCLEOTIDE SEQUENCE</scope>
    <source>
        <strain evidence="1">LC</strain>
    </source>
</reference>
<organism evidence="1 2">
    <name type="scientific">Paragonimus heterotremus</name>
    <dbReference type="NCBI Taxonomy" id="100268"/>
    <lineage>
        <taxon>Eukaryota</taxon>
        <taxon>Metazoa</taxon>
        <taxon>Spiralia</taxon>
        <taxon>Lophotrochozoa</taxon>
        <taxon>Platyhelminthes</taxon>
        <taxon>Trematoda</taxon>
        <taxon>Digenea</taxon>
        <taxon>Plagiorchiida</taxon>
        <taxon>Troglotremata</taxon>
        <taxon>Troglotrematidae</taxon>
        <taxon>Paragonimus</taxon>
    </lineage>
</organism>
<name>A0A8J4THU7_9TREM</name>
<dbReference type="OrthoDB" id="19045at2759"/>
<dbReference type="GO" id="GO:0003690">
    <property type="term" value="F:double-stranded DNA binding"/>
    <property type="evidence" value="ECO:0007669"/>
    <property type="project" value="TreeGrafter"/>
</dbReference>
<dbReference type="NCBIfam" id="TIGR01664">
    <property type="entry name" value="DNA-3'-Pase"/>
    <property type="match status" value="1"/>
</dbReference>
<dbReference type="Pfam" id="PF13671">
    <property type="entry name" value="AAA_33"/>
    <property type="match status" value="1"/>
</dbReference>
<dbReference type="GO" id="GO:0006281">
    <property type="term" value="P:DNA repair"/>
    <property type="evidence" value="ECO:0007669"/>
    <property type="project" value="TreeGrafter"/>
</dbReference>
<dbReference type="Gene3D" id="3.40.50.1000">
    <property type="entry name" value="HAD superfamily/HAD-like"/>
    <property type="match status" value="1"/>
</dbReference>
<dbReference type="InterPro" id="IPR006549">
    <property type="entry name" value="HAD-SF_hydro_IIIA"/>
</dbReference>
<dbReference type="SUPFAM" id="SSF56784">
    <property type="entry name" value="HAD-like"/>
    <property type="match status" value="1"/>
</dbReference>
<dbReference type="PANTHER" id="PTHR12083:SF9">
    <property type="entry name" value="BIFUNCTIONAL POLYNUCLEOTIDE PHOSPHATASE_KINASE"/>
    <property type="match status" value="1"/>
</dbReference>
<dbReference type="Proteomes" id="UP000748531">
    <property type="component" value="Unassembled WGS sequence"/>
</dbReference>
<dbReference type="GO" id="GO:0046403">
    <property type="term" value="F:polynucleotide 3'-phosphatase activity"/>
    <property type="evidence" value="ECO:0007669"/>
    <property type="project" value="TreeGrafter"/>
</dbReference>
<dbReference type="EMBL" id="LUCH01004080">
    <property type="protein sequence ID" value="KAF5399404.1"/>
    <property type="molecule type" value="Genomic_DNA"/>
</dbReference>
<sequence>MSLKRKSDGSDPDVRAKRKMVQTTLNNCTTNSTLSQQQSPGGHWQVTKSLLIYTPFDLKPSSKVLALDLDGTIITTASGKTFPKDHNDWKLLNNRICQTLRDYSANGFKLVIISNQVVLCRGITKGYQDVPSFQRKAENIVHALTVPVQCYFSIVSDLNRKPLTGMWEELERTGNQGIAIDRSASFYCGDAAGRPAEGTRKKDHACSDRLFALNLGVPFLTPEQLWFGRTESGVFSMPQFDPTSLLTCPASLPPLERPKCTELILLVGFPASGKSRFAQKYLAPLGYTIISRDVLGTWQKCVQACSQALAKGTSVVVDNTNMDVESRARYVEVARAALVPVRCFVMDVTVEHAKHNERFRVLTDSAHKPIGPMVFNSLKSKYQPPTAQEGFTAIITLPFVLDQTHEHLNLYCKHLLEK</sequence>
<dbReference type="AlphaFoldDB" id="A0A8J4THU7"/>
<dbReference type="SUPFAM" id="SSF52540">
    <property type="entry name" value="P-loop containing nucleoside triphosphate hydrolases"/>
    <property type="match status" value="1"/>
</dbReference>
<evidence type="ECO:0000313" key="2">
    <source>
        <dbReference type="Proteomes" id="UP000748531"/>
    </source>
</evidence>
<comment type="caution">
    <text evidence="1">The sequence shown here is derived from an EMBL/GenBank/DDBJ whole genome shotgun (WGS) entry which is preliminary data.</text>
</comment>
<dbReference type="GO" id="GO:0046404">
    <property type="term" value="F:ATP-dependent polydeoxyribonucleotide 5'-hydroxyl-kinase activity"/>
    <property type="evidence" value="ECO:0007669"/>
    <property type="project" value="TreeGrafter"/>
</dbReference>
<gene>
    <name evidence="1" type="ORF">PHET_07346</name>
</gene>
<dbReference type="InterPro" id="IPR027417">
    <property type="entry name" value="P-loop_NTPase"/>
</dbReference>
<dbReference type="PANTHER" id="PTHR12083">
    <property type="entry name" value="BIFUNCTIONAL POLYNUCLEOTIDE PHOSPHATASE/KINASE"/>
    <property type="match status" value="1"/>
</dbReference>
<dbReference type="InterPro" id="IPR013954">
    <property type="entry name" value="PNK3P"/>
</dbReference>
<dbReference type="FunFam" id="3.40.50.1000:FF:000078">
    <property type="entry name" value="Bifunctional polynucleotide phosphatase/kinase"/>
    <property type="match status" value="1"/>
</dbReference>
<accession>A0A8J4THU7</accession>
<dbReference type="InterPro" id="IPR036412">
    <property type="entry name" value="HAD-like_sf"/>
</dbReference>
<dbReference type="InterPro" id="IPR023214">
    <property type="entry name" value="HAD_sf"/>
</dbReference>
<proteinExistence type="predicted"/>
<keyword evidence="2" id="KW-1185">Reference proteome</keyword>
<dbReference type="FunFam" id="3.40.50.300:FF:000737">
    <property type="entry name" value="Bifunctional polynucleotide phosphatase/kinase"/>
    <property type="match status" value="1"/>
</dbReference>